<dbReference type="PANTHER" id="PTHR43133">
    <property type="entry name" value="RNA POLYMERASE ECF-TYPE SIGMA FACTO"/>
    <property type="match status" value="1"/>
</dbReference>
<name>A0A8E1ZW36_9PORP</name>
<dbReference type="SUPFAM" id="SSF88946">
    <property type="entry name" value="Sigma2 domain of RNA polymerase sigma factors"/>
    <property type="match status" value="1"/>
</dbReference>
<dbReference type="InterPro" id="IPR014327">
    <property type="entry name" value="RNA_pol_sigma70_bacteroid"/>
</dbReference>
<dbReference type="NCBIfam" id="TIGR02985">
    <property type="entry name" value="Sig70_bacteroi1"/>
    <property type="match status" value="1"/>
</dbReference>
<evidence type="ECO:0000256" key="4">
    <source>
        <dbReference type="ARBA" id="ARBA00023163"/>
    </source>
</evidence>
<accession>A0A8E1ZW36</accession>
<dbReference type="PANTHER" id="PTHR43133:SF46">
    <property type="entry name" value="RNA POLYMERASE SIGMA-70 FACTOR ECF SUBFAMILY"/>
    <property type="match status" value="1"/>
</dbReference>
<keyword evidence="3" id="KW-0731">Sigma factor</keyword>
<evidence type="ECO:0000313" key="8">
    <source>
        <dbReference type="Proteomes" id="UP000574332"/>
    </source>
</evidence>
<dbReference type="InterPro" id="IPR013249">
    <property type="entry name" value="RNA_pol_sigma70_r4_t2"/>
</dbReference>
<dbReference type="Proteomes" id="UP000574332">
    <property type="component" value="Unassembled WGS sequence"/>
</dbReference>
<protein>
    <submittedName>
        <fullName evidence="7">RNA polymerase sigma-70 factor (ECF subfamily)</fullName>
    </submittedName>
</protein>
<dbReference type="Pfam" id="PF04542">
    <property type="entry name" value="Sigma70_r2"/>
    <property type="match status" value="1"/>
</dbReference>
<dbReference type="InterPro" id="IPR014284">
    <property type="entry name" value="RNA_pol_sigma-70_dom"/>
</dbReference>
<evidence type="ECO:0000259" key="6">
    <source>
        <dbReference type="Pfam" id="PF08281"/>
    </source>
</evidence>
<dbReference type="AlphaFoldDB" id="A0A8E1ZW36"/>
<dbReference type="InterPro" id="IPR007627">
    <property type="entry name" value="RNA_pol_sigma70_r2"/>
</dbReference>
<evidence type="ECO:0000256" key="3">
    <source>
        <dbReference type="ARBA" id="ARBA00023082"/>
    </source>
</evidence>
<evidence type="ECO:0000259" key="5">
    <source>
        <dbReference type="Pfam" id="PF04542"/>
    </source>
</evidence>
<dbReference type="SUPFAM" id="SSF88659">
    <property type="entry name" value="Sigma3 and sigma4 domains of RNA polymerase sigma factors"/>
    <property type="match status" value="1"/>
</dbReference>
<evidence type="ECO:0000313" key="7">
    <source>
        <dbReference type="EMBL" id="NYI48855.1"/>
    </source>
</evidence>
<reference evidence="7 8" key="1">
    <citation type="submission" date="2020-07" db="EMBL/GenBank/DDBJ databases">
        <title>Genomic Encyclopedia of Type Strains, Phase IV (KMG-IV): sequencing the most valuable type-strain genomes for metagenomic binning, comparative biology and taxonomic classification.</title>
        <authorList>
            <person name="Goeker M."/>
        </authorList>
    </citation>
    <scope>NUCLEOTIDE SEQUENCE [LARGE SCALE GENOMIC DNA]</scope>
    <source>
        <strain evidence="7 8">DSM 23697</strain>
    </source>
</reference>
<evidence type="ECO:0000256" key="2">
    <source>
        <dbReference type="ARBA" id="ARBA00023015"/>
    </source>
</evidence>
<keyword evidence="2" id="KW-0805">Transcription regulation</keyword>
<dbReference type="InterPro" id="IPR013325">
    <property type="entry name" value="RNA_pol_sigma_r2"/>
</dbReference>
<keyword evidence="4" id="KW-0804">Transcription</keyword>
<dbReference type="EMBL" id="JACCCY010000001">
    <property type="protein sequence ID" value="NYI48855.1"/>
    <property type="molecule type" value="Genomic_DNA"/>
</dbReference>
<dbReference type="InterPro" id="IPR036388">
    <property type="entry name" value="WH-like_DNA-bd_sf"/>
</dbReference>
<evidence type="ECO:0000256" key="1">
    <source>
        <dbReference type="ARBA" id="ARBA00010641"/>
    </source>
</evidence>
<dbReference type="Gene3D" id="1.10.1740.10">
    <property type="match status" value="1"/>
</dbReference>
<feature type="domain" description="RNA polymerase sigma factor 70 region 4 type 2" evidence="6">
    <location>
        <begin position="140"/>
        <end position="192"/>
    </location>
</feature>
<dbReference type="GO" id="GO:0003677">
    <property type="term" value="F:DNA binding"/>
    <property type="evidence" value="ECO:0007669"/>
    <property type="project" value="InterPro"/>
</dbReference>
<dbReference type="CDD" id="cd06171">
    <property type="entry name" value="Sigma70_r4"/>
    <property type="match status" value="1"/>
</dbReference>
<gene>
    <name evidence="7" type="ORF">F5613_000900</name>
</gene>
<dbReference type="Pfam" id="PF08281">
    <property type="entry name" value="Sigma70_r4_2"/>
    <property type="match status" value="1"/>
</dbReference>
<organism evidence="7 8">
    <name type="scientific">Macellibacteroides fermentans</name>
    <dbReference type="NCBI Taxonomy" id="879969"/>
    <lineage>
        <taxon>Bacteria</taxon>
        <taxon>Pseudomonadati</taxon>
        <taxon>Bacteroidota</taxon>
        <taxon>Bacteroidia</taxon>
        <taxon>Bacteroidales</taxon>
        <taxon>Porphyromonadaceae</taxon>
        <taxon>Macellibacteroides</taxon>
    </lineage>
</organism>
<feature type="domain" description="RNA polymerase sigma-70 region 2" evidence="5">
    <location>
        <begin position="46"/>
        <end position="110"/>
    </location>
</feature>
<comment type="similarity">
    <text evidence="1">Belongs to the sigma-70 factor family. ECF subfamily.</text>
</comment>
<sequence>MNLFLKKYYVCKKEEDLMAAYTSRNTDEELYQLIQKGVEKAFDTFFLRHYPALCSYANQFVEREDAEEIAQEIMIWFWENRTMPVWETSLISYLFKAVKNRCITLINRNDLKQRILQTLYEGDDHLFDDPDFYVVEELSQKIQSALEALPSNYREAFEMNRFQKLTYKEIASQLNVSSKTVDYRIQQALKQLRIDLKDYLPLILFLY</sequence>
<dbReference type="GO" id="GO:0006352">
    <property type="term" value="P:DNA-templated transcription initiation"/>
    <property type="evidence" value="ECO:0007669"/>
    <property type="project" value="InterPro"/>
</dbReference>
<keyword evidence="8" id="KW-1185">Reference proteome</keyword>
<comment type="caution">
    <text evidence="7">The sequence shown here is derived from an EMBL/GenBank/DDBJ whole genome shotgun (WGS) entry which is preliminary data.</text>
</comment>
<proteinExistence type="inferred from homology"/>
<dbReference type="Gene3D" id="1.10.10.10">
    <property type="entry name" value="Winged helix-like DNA-binding domain superfamily/Winged helix DNA-binding domain"/>
    <property type="match status" value="1"/>
</dbReference>
<dbReference type="GO" id="GO:0016987">
    <property type="term" value="F:sigma factor activity"/>
    <property type="evidence" value="ECO:0007669"/>
    <property type="project" value="UniProtKB-KW"/>
</dbReference>
<dbReference type="InterPro" id="IPR039425">
    <property type="entry name" value="RNA_pol_sigma-70-like"/>
</dbReference>
<dbReference type="InterPro" id="IPR013324">
    <property type="entry name" value="RNA_pol_sigma_r3/r4-like"/>
</dbReference>
<dbReference type="NCBIfam" id="TIGR02937">
    <property type="entry name" value="sigma70-ECF"/>
    <property type="match status" value="1"/>
</dbReference>